<evidence type="ECO:0000256" key="1">
    <source>
        <dbReference type="SAM" id="Phobius"/>
    </source>
</evidence>
<feature type="transmembrane region" description="Helical" evidence="1">
    <location>
        <begin position="26"/>
        <end position="45"/>
    </location>
</feature>
<dbReference type="EMBL" id="CAJPWZ010002169">
    <property type="protein sequence ID" value="CAG2232206.1"/>
    <property type="molecule type" value="Genomic_DNA"/>
</dbReference>
<keyword evidence="1" id="KW-1133">Transmembrane helix</keyword>
<keyword evidence="1" id="KW-0472">Membrane</keyword>
<gene>
    <name evidence="2" type="ORF">MEDL_44951</name>
</gene>
<keyword evidence="1" id="KW-0812">Transmembrane</keyword>
<evidence type="ECO:0000313" key="2">
    <source>
        <dbReference type="EMBL" id="CAG2232206.1"/>
    </source>
</evidence>
<dbReference type="OrthoDB" id="6043197at2759"/>
<organism evidence="2 3">
    <name type="scientific">Mytilus edulis</name>
    <name type="common">Blue mussel</name>
    <dbReference type="NCBI Taxonomy" id="6550"/>
    <lineage>
        <taxon>Eukaryota</taxon>
        <taxon>Metazoa</taxon>
        <taxon>Spiralia</taxon>
        <taxon>Lophotrochozoa</taxon>
        <taxon>Mollusca</taxon>
        <taxon>Bivalvia</taxon>
        <taxon>Autobranchia</taxon>
        <taxon>Pteriomorphia</taxon>
        <taxon>Mytilida</taxon>
        <taxon>Mytiloidea</taxon>
        <taxon>Mytilidae</taxon>
        <taxon>Mytilinae</taxon>
        <taxon>Mytilus</taxon>
    </lineage>
</organism>
<evidence type="ECO:0000313" key="3">
    <source>
        <dbReference type="Proteomes" id="UP000683360"/>
    </source>
</evidence>
<dbReference type="AlphaFoldDB" id="A0A8S3TLT9"/>
<sequence>MKRRNSTTRKASTVWLCRRKYKKEVYWFRCSIAYMYILVYLSTIIECKFNCSISPYLRDRWYLVNQPRTILRVRRKSVVFKEPGKETLRYKCAESKGNTFLLRIRDYRPGYHGYLCIGFAYIAYHARAEYSLVRLNDPSIGHSLMGPLLYRGDFGPMSLNDVCLGSSVPVYSYLQRTSPGCKFPKVLRHSWSTSIKIAWRVSFTKSDFTLTLMNGTDVLFRCEKRDKHIFQLRASSITSGQDGILCLRIKSIRNDPFYDFEIARMNSGSTEMGMIMTIPRGKPFHMHEDCDWIDSPARSEFLYTLPKA</sequence>
<name>A0A8S3TLT9_MYTED</name>
<accession>A0A8S3TLT9</accession>
<proteinExistence type="predicted"/>
<comment type="caution">
    <text evidence="2">The sequence shown here is derived from an EMBL/GenBank/DDBJ whole genome shotgun (WGS) entry which is preliminary data.</text>
</comment>
<reference evidence="2" key="1">
    <citation type="submission" date="2021-03" db="EMBL/GenBank/DDBJ databases">
        <authorList>
            <person name="Bekaert M."/>
        </authorList>
    </citation>
    <scope>NUCLEOTIDE SEQUENCE</scope>
</reference>
<keyword evidence="3" id="KW-1185">Reference proteome</keyword>
<protein>
    <submittedName>
        <fullName evidence="2">Uncharacterized protein</fullName>
    </submittedName>
</protein>
<dbReference type="Proteomes" id="UP000683360">
    <property type="component" value="Unassembled WGS sequence"/>
</dbReference>